<evidence type="ECO:0000259" key="1">
    <source>
        <dbReference type="PROSITE" id="PS51352"/>
    </source>
</evidence>
<protein>
    <submittedName>
        <fullName evidence="2">Thioredoxin family protein</fullName>
    </submittedName>
</protein>
<dbReference type="PROSITE" id="PS51352">
    <property type="entry name" value="THIOREDOXIN_2"/>
    <property type="match status" value="1"/>
</dbReference>
<evidence type="ECO:0000313" key="3">
    <source>
        <dbReference type="Proteomes" id="UP000829455"/>
    </source>
</evidence>
<proteinExistence type="predicted"/>
<dbReference type="InterPro" id="IPR036249">
    <property type="entry name" value="Thioredoxin-like_sf"/>
</dbReference>
<reference evidence="2 3" key="1">
    <citation type="submission" date="2022-03" db="EMBL/GenBank/DDBJ databases">
        <title>Genome sequencing of Neisseria macacae.</title>
        <authorList>
            <person name="Baek M.-G."/>
        </authorList>
    </citation>
    <scope>NUCLEOTIDE SEQUENCE [LARGE SCALE GENOMIC DNA]</scope>
    <source>
        <strain evidence="2 3">ATCC 33926</strain>
    </source>
</reference>
<dbReference type="InterPro" id="IPR046698">
    <property type="entry name" value="PedC-like"/>
</dbReference>
<dbReference type="Gene3D" id="3.40.30.10">
    <property type="entry name" value="Glutaredoxin"/>
    <property type="match status" value="1"/>
</dbReference>
<name>A0ABY3Y617_9NEIS</name>
<dbReference type="EMBL" id="CP094241">
    <property type="protein sequence ID" value="UNV84748.1"/>
    <property type="molecule type" value="Genomic_DNA"/>
</dbReference>
<dbReference type="Pfam" id="PF20207">
    <property type="entry name" value="DUF6568"/>
    <property type="match status" value="1"/>
</dbReference>
<gene>
    <name evidence="2" type="ORF">MON40_12210</name>
</gene>
<keyword evidence="3" id="KW-1185">Reference proteome</keyword>
<dbReference type="CDD" id="cd02947">
    <property type="entry name" value="TRX_family"/>
    <property type="match status" value="1"/>
</dbReference>
<dbReference type="InterPro" id="IPR013766">
    <property type="entry name" value="Thioredoxin_domain"/>
</dbReference>
<organism evidence="2 3">
    <name type="scientific">Neisseria macacae ATCC 33926</name>
    <dbReference type="NCBI Taxonomy" id="997348"/>
    <lineage>
        <taxon>Bacteria</taxon>
        <taxon>Pseudomonadati</taxon>
        <taxon>Pseudomonadota</taxon>
        <taxon>Betaproteobacteria</taxon>
        <taxon>Neisseriales</taxon>
        <taxon>Neisseriaceae</taxon>
        <taxon>Neisseria</taxon>
    </lineage>
</organism>
<dbReference type="Proteomes" id="UP000829455">
    <property type="component" value="Chromosome"/>
</dbReference>
<feature type="domain" description="Thioredoxin" evidence="1">
    <location>
        <begin position="124"/>
        <end position="267"/>
    </location>
</feature>
<dbReference type="SUPFAM" id="SSF52833">
    <property type="entry name" value="Thioredoxin-like"/>
    <property type="match status" value="1"/>
</dbReference>
<accession>A0ABY3Y617</accession>
<sequence>MDGLYRYRNGAPEYRRKPSVKLTPFYRFAGDGFNPQQTDALPQTIAGEAHATQRYFARPLPYIKRSSEKSRFPSFRRPHRREKRILSLSQPRSRIMKILPVLTAALLLCSCTADRETEALKNSLSEAQTAVRLSAENTKRLEDTYSDIYFHLDSLTVESFKKRVANGDTVYAYIGRPSCGDCNAFEPMFKRYIASRNLNGKIYFVNVHRLHQDKEAWTAFRQQYKLGGTPVLAKYSKGKQVNKLDLEENGGKISAEDLEKWLDANGLR</sequence>
<evidence type="ECO:0000313" key="2">
    <source>
        <dbReference type="EMBL" id="UNV84748.1"/>
    </source>
</evidence>